<dbReference type="InterPro" id="IPR002869">
    <property type="entry name" value="Pyrv_flavodox_OxRed_cen"/>
</dbReference>
<evidence type="ECO:0000259" key="2">
    <source>
        <dbReference type="Pfam" id="PF01558"/>
    </source>
</evidence>
<dbReference type="NCBIfam" id="TIGR02175">
    <property type="entry name" value="PorC_KorC"/>
    <property type="match status" value="1"/>
</dbReference>
<protein>
    <submittedName>
        <fullName evidence="3">2-oxoacid:acceptor oxidoreductase family protein</fullName>
    </submittedName>
</protein>
<keyword evidence="1" id="KW-0560">Oxidoreductase</keyword>
<dbReference type="AlphaFoldDB" id="A0A8J6MVH4"/>
<dbReference type="Pfam" id="PF01558">
    <property type="entry name" value="POR"/>
    <property type="match status" value="1"/>
</dbReference>
<gene>
    <name evidence="3" type="ORF">H8E19_01885</name>
</gene>
<dbReference type="InterPro" id="IPR019752">
    <property type="entry name" value="Pyrv/ketoisovalerate_OxRed_cat"/>
</dbReference>
<dbReference type="InterPro" id="IPR051626">
    <property type="entry name" value="Oxidoreductase_gamma_subunit"/>
</dbReference>
<name>A0A8J6MVH4_9DELT</name>
<evidence type="ECO:0000313" key="3">
    <source>
        <dbReference type="EMBL" id="MBC8176128.1"/>
    </source>
</evidence>
<comment type="caution">
    <text evidence="3">The sequence shown here is derived from an EMBL/GenBank/DDBJ whole genome shotgun (WGS) entry which is preliminary data.</text>
</comment>
<reference evidence="3 4" key="1">
    <citation type="submission" date="2020-08" db="EMBL/GenBank/DDBJ databases">
        <title>Bridging the membrane lipid divide: bacteria of the FCB group superphylum have the potential to synthesize archaeal ether lipids.</title>
        <authorList>
            <person name="Villanueva L."/>
            <person name="Von Meijenfeldt F.A.B."/>
            <person name="Westbye A.B."/>
            <person name="Yadav S."/>
            <person name="Hopmans E.C."/>
            <person name="Dutilh B.E."/>
            <person name="Sinninghe Damste J.S."/>
        </authorList>
    </citation>
    <scope>NUCLEOTIDE SEQUENCE [LARGE SCALE GENOMIC DNA]</scope>
    <source>
        <strain evidence="3">NIOZ-UU27</strain>
    </source>
</reference>
<dbReference type="Proteomes" id="UP000650524">
    <property type="component" value="Unassembled WGS sequence"/>
</dbReference>
<dbReference type="PANTHER" id="PTHR43366:SF1">
    <property type="entry name" value="PYRUVATE SYNTHASE SUBUNIT PORC"/>
    <property type="match status" value="1"/>
</dbReference>
<accession>A0A8J6MVH4</accession>
<evidence type="ECO:0000313" key="4">
    <source>
        <dbReference type="Proteomes" id="UP000650524"/>
    </source>
</evidence>
<dbReference type="InterPro" id="IPR011894">
    <property type="entry name" value="PorC_KorC"/>
</dbReference>
<proteinExistence type="predicted"/>
<dbReference type="SUPFAM" id="SSF53323">
    <property type="entry name" value="Pyruvate-ferredoxin oxidoreductase, PFOR, domain III"/>
    <property type="match status" value="1"/>
</dbReference>
<dbReference type="GO" id="GO:0016625">
    <property type="term" value="F:oxidoreductase activity, acting on the aldehyde or oxo group of donors, iron-sulfur protein as acceptor"/>
    <property type="evidence" value="ECO:0007669"/>
    <property type="project" value="InterPro"/>
</dbReference>
<dbReference type="PANTHER" id="PTHR43366">
    <property type="entry name" value="PYRUVATE SYNTHASE SUBUNIT PORC"/>
    <property type="match status" value="1"/>
</dbReference>
<sequence length="186" mass="20393">MIEIRFHGRGGQGAVIASWILSYGFFLEGKHAQAFPTFGAERRGAPVEAFVRMDDSFPNLRCKVVNPYYIIVMGEKLVHSIDVAAGIQRGGLILINSPKGPQSFDFLKGDFQIKTMDVNAPAVRNGLGTKTSPFINTPILGAFAGFTGLVEPENIIEGIRKFILMRTERNIAAFKEAYLLAKSEGI</sequence>
<evidence type="ECO:0000256" key="1">
    <source>
        <dbReference type="ARBA" id="ARBA00023002"/>
    </source>
</evidence>
<feature type="domain" description="Pyruvate/ketoisovalerate oxidoreductase catalytic" evidence="2">
    <location>
        <begin position="10"/>
        <end position="178"/>
    </location>
</feature>
<organism evidence="3 4">
    <name type="scientific">Candidatus Desulfacyla euxinica</name>
    <dbReference type="NCBI Taxonomy" id="2841693"/>
    <lineage>
        <taxon>Bacteria</taxon>
        <taxon>Deltaproteobacteria</taxon>
        <taxon>Candidatus Desulfacyla</taxon>
    </lineage>
</organism>
<dbReference type="Gene3D" id="3.40.920.10">
    <property type="entry name" value="Pyruvate-ferredoxin oxidoreductase, PFOR, domain III"/>
    <property type="match status" value="1"/>
</dbReference>
<dbReference type="EMBL" id="JACNJD010000095">
    <property type="protein sequence ID" value="MBC8176128.1"/>
    <property type="molecule type" value="Genomic_DNA"/>
</dbReference>